<gene>
    <name evidence="1" type="ORF">K505DRAFT_404299</name>
</gene>
<name>A0A6A6XV77_9PLEO</name>
<keyword evidence="2" id="KW-1185">Reference proteome</keyword>
<accession>A0A6A6XV77</accession>
<dbReference type="AlphaFoldDB" id="A0A6A6XV77"/>
<dbReference type="Gene3D" id="3.80.10.10">
    <property type="entry name" value="Ribonuclease Inhibitor"/>
    <property type="match status" value="1"/>
</dbReference>
<evidence type="ECO:0000313" key="2">
    <source>
        <dbReference type="Proteomes" id="UP000799757"/>
    </source>
</evidence>
<proteinExistence type="predicted"/>
<dbReference type="PANTHER" id="PTHR38926:SF72">
    <property type="entry name" value="IM:7136021-RELATED"/>
    <property type="match status" value="1"/>
</dbReference>
<dbReference type="EMBL" id="MU001755">
    <property type="protein sequence ID" value="KAF2799945.1"/>
    <property type="molecule type" value="Genomic_DNA"/>
</dbReference>
<organism evidence="1 2">
    <name type="scientific">Melanomma pulvis-pyrius CBS 109.77</name>
    <dbReference type="NCBI Taxonomy" id="1314802"/>
    <lineage>
        <taxon>Eukaryota</taxon>
        <taxon>Fungi</taxon>
        <taxon>Dikarya</taxon>
        <taxon>Ascomycota</taxon>
        <taxon>Pezizomycotina</taxon>
        <taxon>Dothideomycetes</taxon>
        <taxon>Pleosporomycetidae</taxon>
        <taxon>Pleosporales</taxon>
        <taxon>Melanommataceae</taxon>
        <taxon>Melanomma</taxon>
    </lineage>
</organism>
<reference evidence="1" key="1">
    <citation type="journal article" date="2020" name="Stud. Mycol.">
        <title>101 Dothideomycetes genomes: a test case for predicting lifestyles and emergence of pathogens.</title>
        <authorList>
            <person name="Haridas S."/>
            <person name="Albert R."/>
            <person name="Binder M."/>
            <person name="Bloem J."/>
            <person name="Labutti K."/>
            <person name="Salamov A."/>
            <person name="Andreopoulos B."/>
            <person name="Baker S."/>
            <person name="Barry K."/>
            <person name="Bills G."/>
            <person name="Bluhm B."/>
            <person name="Cannon C."/>
            <person name="Castanera R."/>
            <person name="Culley D."/>
            <person name="Daum C."/>
            <person name="Ezra D."/>
            <person name="Gonzalez J."/>
            <person name="Henrissat B."/>
            <person name="Kuo A."/>
            <person name="Liang C."/>
            <person name="Lipzen A."/>
            <person name="Lutzoni F."/>
            <person name="Magnuson J."/>
            <person name="Mondo S."/>
            <person name="Nolan M."/>
            <person name="Ohm R."/>
            <person name="Pangilinan J."/>
            <person name="Park H.-J."/>
            <person name="Ramirez L."/>
            <person name="Alfaro M."/>
            <person name="Sun H."/>
            <person name="Tritt A."/>
            <person name="Yoshinaga Y."/>
            <person name="Zwiers L.-H."/>
            <person name="Turgeon B."/>
            <person name="Goodwin S."/>
            <person name="Spatafora J."/>
            <person name="Crous P."/>
            <person name="Grigoriev I."/>
        </authorList>
    </citation>
    <scope>NUCLEOTIDE SEQUENCE</scope>
    <source>
        <strain evidence="1">CBS 109.77</strain>
    </source>
</reference>
<dbReference type="SUPFAM" id="SSF52047">
    <property type="entry name" value="RNI-like"/>
    <property type="match status" value="1"/>
</dbReference>
<dbReference type="PANTHER" id="PTHR38926">
    <property type="entry name" value="F-BOX DOMAIN CONTAINING PROTEIN, EXPRESSED"/>
    <property type="match status" value="1"/>
</dbReference>
<dbReference type="InterPro" id="IPR032675">
    <property type="entry name" value="LRR_dom_sf"/>
</dbReference>
<protein>
    <recommendedName>
        <fullName evidence="3">F-box domain-containing protein</fullName>
    </recommendedName>
</protein>
<evidence type="ECO:0000313" key="1">
    <source>
        <dbReference type="EMBL" id="KAF2799945.1"/>
    </source>
</evidence>
<dbReference type="Proteomes" id="UP000799757">
    <property type="component" value="Unassembled WGS sequence"/>
</dbReference>
<sequence>MAPALPDDILHLLCEELALQERFDTLFSCACASRGFAVPALTHLYRSHHLAPVRGGGDDEAVPLATKQLTVQRWSILWRSIIASSLDDTLFPYCRYIKTLDFRDLYMLLDDDQFKGKVTKYFFAGLLSRFHLTLNITYPSGRKVKRLDIVPIIDAIGEVVTQHTPMLEKISGELLTHALIRWSPRLPRLEALEMFDGSPLQDELVHSSIQQHCPQFNSLSIFTWSAQDCDRDHMFSKFIGTIRPQSLRMIETIRDIGTGAETFLALNNHSESLKDLRLCVSDDTLPHLSLLQGCTALEALRIEDSNGMINLEKTQNDVFLEMIDWLRKCSNLRRLSFTKLLSAACIVAPLLMEDSIKLRRLEIDSYMPKDNRIFHQALAHQRASLRILSLSGDTEGMFRDDIDILVDSLKQLTQLRELRLLLVQEVFQDEHLISIIDNLPRLEDLYVSGLEIKDGVLDAVGGLRNLRSVAFSGISKFTTDGLFDFIDRLGPGNLGMRVMVDMADPDTLLTDDEVALVRDSLVEKVGGTLEYTPWRDPNVSEFEGESD</sequence>
<dbReference type="OrthoDB" id="10028886at2759"/>
<evidence type="ECO:0008006" key="3">
    <source>
        <dbReference type="Google" id="ProtNLM"/>
    </source>
</evidence>